<proteinExistence type="inferred from homology"/>
<dbReference type="EMBL" id="PDLM01000018">
    <property type="protein sequence ID" value="RDW58129.1"/>
    <property type="molecule type" value="Genomic_DNA"/>
</dbReference>
<evidence type="ECO:0000256" key="6">
    <source>
        <dbReference type="ARBA" id="ARBA00023136"/>
    </source>
</evidence>
<accession>A0A3D8Q8J8</accession>
<dbReference type="GO" id="GO:0005351">
    <property type="term" value="F:carbohydrate:proton symporter activity"/>
    <property type="evidence" value="ECO:0007669"/>
    <property type="project" value="TreeGrafter"/>
</dbReference>
<dbReference type="InterPro" id="IPR003663">
    <property type="entry name" value="Sugar/inositol_transpt"/>
</dbReference>
<evidence type="ECO:0000256" key="2">
    <source>
        <dbReference type="ARBA" id="ARBA00010992"/>
    </source>
</evidence>
<feature type="transmembrane region" description="Helical" evidence="8">
    <location>
        <begin position="357"/>
        <end position="380"/>
    </location>
</feature>
<dbReference type="Gene3D" id="1.20.1250.20">
    <property type="entry name" value="MFS general substrate transporter like domains"/>
    <property type="match status" value="1"/>
</dbReference>
<feature type="region of interest" description="Disordered" evidence="7">
    <location>
        <begin position="57"/>
        <end position="79"/>
    </location>
</feature>
<feature type="compositionally biased region" description="Polar residues" evidence="7">
    <location>
        <begin position="1"/>
        <end position="11"/>
    </location>
</feature>
<feature type="region of interest" description="Disordered" evidence="7">
    <location>
        <begin position="1"/>
        <end position="35"/>
    </location>
</feature>
<dbReference type="AlphaFoldDB" id="A0A3D8Q8J8"/>
<dbReference type="PANTHER" id="PTHR48022:SF53">
    <property type="entry name" value="ALPHA-GLUCOSIDE TRANSPORTER, PUTATIVE (AFU_ORTHOLOGUE AFUA_3G01700)-RELATED"/>
    <property type="match status" value="1"/>
</dbReference>
<feature type="domain" description="Major facilitator superfamily (MFS) profile" evidence="9">
    <location>
        <begin position="315"/>
        <end position="759"/>
    </location>
</feature>
<dbReference type="InterPro" id="IPR036259">
    <property type="entry name" value="MFS_trans_sf"/>
</dbReference>
<feature type="compositionally biased region" description="Basic and acidic residues" evidence="7">
    <location>
        <begin position="12"/>
        <end position="35"/>
    </location>
</feature>
<comment type="subcellular location">
    <subcellularLocation>
        <location evidence="1">Membrane</location>
        <topology evidence="1">Multi-pass membrane protein</topology>
    </subcellularLocation>
</comment>
<feature type="transmembrane region" description="Helical" evidence="8">
    <location>
        <begin position="574"/>
        <end position="595"/>
    </location>
</feature>
<organism evidence="10 11">
    <name type="scientific">Coleophoma cylindrospora</name>
    <dbReference type="NCBI Taxonomy" id="1849047"/>
    <lineage>
        <taxon>Eukaryota</taxon>
        <taxon>Fungi</taxon>
        <taxon>Dikarya</taxon>
        <taxon>Ascomycota</taxon>
        <taxon>Pezizomycotina</taxon>
        <taxon>Leotiomycetes</taxon>
        <taxon>Helotiales</taxon>
        <taxon>Dermateaceae</taxon>
        <taxon>Coleophoma</taxon>
    </lineage>
</organism>
<dbReference type="PROSITE" id="PS50850">
    <property type="entry name" value="MFS"/>
    <property type="match status" value="1"/>
</dbReference>
<keyword evidence="4 8" id="KW-0812">Transmembrane</keyword>
<sequence>MVATSRKSPNSWREECHTRLERPNGPDVSHQRDPLEPVDASLSYMLDVLVKRAEGTGATAVGSRDATAGRPGGIYTPEHHSSEASVAGMMRAGRGTGGRPHGASTALMRWWAAFPVRSYTWKVEADVGFGRQRAPPRPPHSYPANSFRPVGWRSRGGVSAKESGGEASRGPLVVGLGSSGPWRRALAGITSPHTCARGDIRTCIEGHGGVNLPRNPRPSAVHIRPVRSTCEQSGLPGLHLVVHLSTTVLIPLPRTYPPPNMTAAVVVPTEEELKGLDLSSAEAADLIRHAQESAKADAQLTTRQALKKYKKAVFWALFLSTSLIMEGYDLVIINSFFGQTQFSNRFGVLDEATGKKIITASWQSGLSNSSVVGQLIGLLFNAYAQDRFGCRPTMMFFMAWLIVWIFVPVFAPSLPVLAFGEIMCGTGWGVFQTLSTTYACEVVPTVLRSYVTAYVCMCWGAGILLSSGVVRAVAGLQGDWGWRLPFVCQWIWPIPLIIGAYFAPESPWNSVRRGKNDEALKNLMRLASDSPNKELEVEATLAYIRYTTDLEKAETANASILDCFRGTNLRRTEINCVVWAAQILCGNAILGYSVVFLEAAGFTEIQAFDLNIGLSACYIVGGICCWFLMPRFGRATIYMGGLTMMFVCLVVIGGLGFAKGKSYQMAIGILLVVSTLINMITIGPVCYPIVAETPSGRLRYKTIVIGRFVYNLTGIVSNSITPRMLSATSWNWGAKAALFYAGTNLLCNIWCWFRLPETKGRSFGEIDLLFDAGISARKFKSTKVDQFLAQNNTSIHSSDEKPSALSHVESL</sequence>
<keyword evidence="11" id="KW-1185">Reference proteome</keyword>
<feature type="transmembrane region" description="Helical" evidence="8">
    <location>
        <begin position="312"/>
        <end position="337"/>
    </location>
</feature>
<reference evidence="10 11" key="1">
    <citation type="journal article" date="2018" name="IMA Fungus">
        <title>IMA Genome-F 9: Draft genome sequence of Annulohypoxylon stygium, Aspergillus mulundensis, Berkeleyomyces basicola (syn. Thielaviopsis basicola), Ceratocystis smalleyi, two Cercospora beticola strains, Coleophoma cylindrospora, Fusarium fracticaudum, Phialophora cf. hyalina, and Morchella septimelata.</title>
        <authorList>
            <person name="Wingfield B.D."/>
            <person name="Bills G.F."/>
            <person name="Dong Y."/>
            <person name="Huang W."/>
            <person name="Nel W.J."/>
            <person name="Swalarsk-Parry B.S."/>
            <person name="Vaghefi N."/>
            <person name="Wilken P.M."/>
            <person name="An Z."/>
            <person name="de Beer Z.W."/>
            <person name="De Vos L."/>
            <person name="Chen L."/>
            <person name="Duong T.A."/>
            <person name="Gao Y."/>
            <person name="Hammerbacher A."/>
            <person name="Kikkert J.R."/>
            <person name="Li Y."/>
            <person name="Li H."/>
            <person name="Li K."/>
            <person name="Li Q."/>
            <person name="Liu X."/>
            <person name="Ma X."/>
            <person name="Naidoo K."/>
            <person name="Pethybridge S.J."/>
            <person name="Sun J."/>
            <person name="Steenkamp E.T."/>
            <person name="van der Nest M.A."/>
            <person name="van Wyk S."/>
            <person name="Wingfield M.J."/>
            <person name="Xiong C."/>
            <person name="Yue Q."/>
            <person name="Zhang X."/>
        </authorList>
    </citation>
    <scope>NUCLEOTIDE SEQUENCE [LARGE SCALE GENOMIC DNA]</scope>
    <source>
        <strain evidence="10 11">BP6252</strain>
    </source>
</reference>
<dbReference type="InterPro" id="IPR020846">
    <property type="entry name" value="MFS_dom"/>
</dbReference>
<feature type="transmembrane region" description="Helical" evidence="8">
    <location>
        <begin position="732"/>
        <end position="753"/>
    </location>
</feature>
<keyword evidence="5 8" id="KW-1133">Transmembrane helix</keyword>
<comment type="caution">
    <text evidence="10">The sequence shown here is derived from an EMBL/GenBank/DDBJ whole genome shotgun (WGS) entry which is preliminary data.</text>
</comment>
<dbReference type="InterPro" id="IPR050360">
    <property type="entry name" value="MFS_Sugar_Transporters"/>
</dbReference>
<feature type="transmembrane region" description="Helical" evidence="8">
    <location>
        <begin position="392"/>
        <end position="411"/>
    </location>
</feature>
<evidence type="ECO:0000259" key="9">
    <source>
        <dbReference type="PROSITE" id="PS50850"/>
    </source>
</evidence>
<feature type="transmembrane region" description="Helical" evidence="8">
    <location>
        <begin position="663"/>
        <end position="690"/>
    </location>
</feature>
<feature type="transmembrane region" description="Helical" evidence="8">
    <location>
        <begin position="636"/>
        <end position="657"/>
    </location>
</feature>
<evidence type="ECO:0000256" key="7">
    <source>
        <dbReference type="SAM" id="MobiDB-lite"/>
    </source>
</evidence>
<gene>
    <name evidence="10" type="ORF">BP6252_13540</name>
</gene>
<comment type="similarity">
    <text evidence="2">Belongs to the major facilitator superfamily. Sugar transporter (TC 2.A.1.1) family.</text>
</comment>
<protein>
    <recommendedName>
        <fullName evidence="9">Major facilitator superfamily (MFS) profile domain-containing protein</fullName>
    </recommendedName>
</protein>
<dbReference type="Proteomes" id="UP000256645">
    <property type="component" value="Unassembled WGS sequence"/>
</dbReference>
<evidence type="ECO:0000256" key="4">
    <source>
        <dbReference type="ARBA" id="ARBA00022692"/>
    </source>
</evidence>
<dbReference type="OrthoDB" id="6612291at2759"/>
<keyword evidence="6 8" id="KW-0472">Membrane</keyword>
<evidence type="ECO:0000313" key="11">
    <source>
        <dbReference type="Proteomes" id="UP000256645"/>
    </source>
</evidence>
<evidence type="ECO:0000256" key="3">
    <source>
        <dbReference type="ARBA" id="ARBA00022448"/>
    </source>
</evidence>
<dbReference type="Pfam" id="PF00083">
    <property type="entry name" value="Sugar_tr"/>
    <property type="match status" value="1"/>
</dbReference>
<evidence type="ECO:0000256" key="1">
    <source>
        <dbReference type="ARBA" id="ARBA00004141"/>
    </source>
</evidence>
<dbReference type="FunFam" id="1.20.1250.20:FF:000078">
    <property type="entry name" value="MFS maltose transporter, putative"/>
    <property type="match status" value="1"/>
</dbReference>
<keyword evidence="3" id="KW-0813">Transport</keyword>
<feature type="transmembrane region" description="Helical" evidence="8">
    <location>
        <begin position="451"/>
        <end position="474"/>
    </location>
</feature>
<dbReference type="NCBIfam" id="TIGR00879">
    <property type="entry name" value="SP"/>
    <property type="match status" value="1"/>
</dbReference>
<evidence type="ECO:0000313" key="10">
    <source>
        <dbReference type="EMBL" id="RDW58129.1"/>
    </source>
</evidence>
<evidence type="ECO:0000256" key="5">
    <source>
        <dbReference type="ARBA" id="ARBA00022989"/>
    </source>
</evidence>
<dbReference type="SUPFAM" id="SSF103473">
    <property type="entry name" value="MFS general substrate transporter"/>
    <property type="match status" value="1"/>
</dbReference>
<dbReference type="InterPro" id="IPR005828">
    <property type="entry name" value="MFS_sugar_transport-like"/>
</dbReference>
<dbReference type="PANTHER" id="PTHR48022">
    <property type="entry name" value="PLASTIDIC GLUCOSE TRANSPORTER 4"/>
    <property type="match status" value="1"/>
</dbReference>
<evidence type="ECO:0000256" key="8">
    <source>
        <dbReference type="SAM" id="Phobius"/>
    </source>
</evidence>
<feature type="transmembrane region" description="Helical" evidence="8">
    <location>
        <begin position="607"/>
        <end position="629"/>
    </location>
</feature>
<name>A0A3D8Q8J8_9HELO</name>
<feature type="transmembrane region" description="Helical" evidence="8">
    <location>
        <begin position="702"/>
        <end position="720"/>
    </location>
</feature>
<dbReference type="GO" id="GO:0016020">
    <property type="term" value="C:membrane"/>
    <property type="evidence" value="ECO:0007669"/>
    <property type="project" value="UniProtKB-SubCell"/>
</dbReference>